<dbReference type="OrthoDB" id="677177at2"/>
<proteinExistence type="predicted"/>
<reference evidence="1 2" key="1">
    <citation type="submission" date="2019-01" db="EMBL/GenBank/DDBJ databases">
        <title>Lacibacter sp. strain TTM-7.</title>
        <authorList>
            <person name="Chen W.-M."/>
        </authorList>
    </citation>
    <scope>NUCLEOTIDE SEQUENCE [LARGE SCALE GENOMIC DNA]</scope>
    <source>
        <strain evidence="1 2">TTM-7</strain>
    </source>
</reference>
<sequence length="83" mass="9699">MKRHYFDDHSHIAESFAIIEDHTSRLAFLAYHKIHAYKLSLSSESFCVSRQELAELITTTLFNYVHPCTILQTADYYNNSNDN</sequence>
<evidence type="ECO:0000313" key="2">
    <source>
        <dbReference type="Proteomes" id="UP000290204"/>
    </source>
</evidence>
<gene>
    <name evidence="1" type="ORF">ESA94_00325</name>
</gene>
<comment type="caution">
    <text evidence="1">The sequence shown here is derived from an EMBL/GenBank/DDBJ whole genome shotgun (WGS) entry which is preliminary data.</text>
</comment>
<keyword evidence="2" id="KW-1185">Reference proteome</keyword>
<dbReference type="AlphaFoldDB" id="A0A4Q1CKQ9"/>
<dbReference type="RefSeq" id="WP_129128873.1">
    <property type="nucleotide sequence ID" value="NZ_SDHW01000001.1"/>
</dbReference>
<dbReference type="Proteomes" id="UP000290204">
    <property type="component" value="Unassembled WGS sequence"/>
</dbReference>
<dbReference type="EMBL" id="SDHW01000001">
    <property type="protein sequence ID" value="RXK61500.1"/>
    <property type="molecule type" value="Genomic_DNA"/>
</dbReference>
<evidence type="ECO:0000313" key="1">
    <source>
        <dbReference type="EMBL" id="RXK61500.1"/>
    </source>
</evidence>
<organism evidence="1 2">
    <name type="scientific">Lacibacter luteus</name>
    <dbReference type="NCBI Taxonomy" id="2508719"/>
    <lineage>
        <taxon>Bacteria</taxon>
        <taxon>Pseudomonadati</taxon>
        <taxon>Bacteroidota</taxon>
        <taxon>Chitinophagia</taxon>
        <taxon>Chitinophagales</taxon>
        <taxon>Chitinophagaceae</taxon>
        <taxon>Lacibacter</taxon>
    </lineage>
</organism>
<protein>
    <submittedName>
        <fullName evidence="1">Uncharacterized protein</fullName>
    </submittedName>
</protein>
<name>A0A4Q1CKQ9_9BACT</name>
<accession>A0A4Q1CKQ9</accession>